<name>A0A972NR45_9BURK</name>
<dbReference type="InterPro" id="IPR010093">
    <property type="entry name" value="SinI_DNA-bd"/>
</dbReference>
<dbReference type="Proteomes" id="UP000655523">
    <property type="component" value="Unassembled WGS sequence"/>
</dbReference>
<organism evidence="2 3">
    <name type="scientific">Paraburkholderia elongata</name>
    <dbReference type="NCBI Taxonomy" id="2675747"/>
    <lineage>
        <taxon>Bacteria</taxon>
        <taxon>Pseudomonadati</taxon>
        <taxon>Pseudomonadota</taxon>
        <taxon>Betaproteobacteria</taxon>
        <taxon>Burkholderiales</taxon>
        <taxon>Burkholderiaceae</taxon>
        <taxon>Paraburkholderia</taxon>
    </lineage>
</organism>
<dbReference type="Pfam" id="PF12728">
    <property type="entry name" value="HTH_17"/>
    <property type="match status" value="1"/>
</dbReference>
<protein>
    <submittedName>
        <fullName evidence="2">Excisionase family DNA-binding protein</fullName>
    </submittedName>
</protein>
<keyword evidence="3" id="KW-1185">Reference proteome</keyword>
<dbReference type="InterPro" id="IPR041657">
    <property type="entry name" value="HTH_17"/>
</dbReference>
<reference evidence="2 3" key="1">
    <citation type="submission" date="2019-11" db="EMBL/GenBank/DDBJ databases">
        <title>Metabolism of dissolved organic matter in forest soils.</title>
        <authorList>
            <person name="Cyle K.T."/>
            <person name="Wilhelm R.C."/>
            <person name="Martinez C.E."/>
        </authorList>
    </citation>
    <scope>NUCLEOTIDE SEQUENCE [LARGE SCALE GENOMIC DNA]</scope>
    <source>
        <strain evidence="2 3">5N</strain>
    </source>
</reference>
<proteinExistence type="predicted"/>
<dbReference type="AlphaFoldDB" id="A0A972NR45"/>
<evidence type="ECO:0000313" key="2">
    <source>
        <dbReference type="EMBL" id="NPT58116.1"/>
    </source>
</evidence>
<dbReference type="NCBIfam" id="TIGR01764">
    <property type="entry name" value="excise"/>
    <property type="match status" value="1"/>
</dbReference>
<feature type="domain" description="Helix-turn-helix" evidence="1">
    <location>
        <begin position="7"/>
        <end position="48"/>
    </location>
</feature>
<accession>A0A972NR45</accession>
<evidence type="ECO:0000259" key="1">
    <source>
        <dbReference type="Pfam" id="PF12728"/>
    </source>
</evidence>
<gene>
    <name evidence="2" type="ORF">GNZ13_27000</name>
</gene>
<dbReference type="GO" id="GO:0003677">
    <property type="term" value="F:DNA binding"/>
    <property type="evidence" value="ECO:0007669"/>
    <property type="project" value="UniProtKB-KW"/>
</dbReference>
<comment type="caution">
    <text evidence="2">The sequence shown here is derived from an EMBL/GenBank/DDBJ whole genome shotgun (WGS) entry which is preliminary data.</text>
</comment>
<sequence length="212" mass="24011">MAMDDTLSVAEVATLLNVTRKHVLRLITDGKLPAITGTDGTRAVDRADAEAYGLQARKRARKALEELARVSQEAGLYKPRTADDFERSARRWRRRKVQRGEFLSAQAFCRQRGVSPAELRRLGRRGDVFGVEIAHRRYYPAVLASVSGVQLSRLDRLCRRLRPLPAWLRWDTLTAPRGSLGDRSVMQSLSRGARYRRARWFVGVTVADHKGN</sequence>
<evidence type="ECO:0000313" key="3">
    <source>
        <dbReference type="Proteomes" id="UP000655523"/>
    </source>
</evidence>
<dbReference type="EMBL" id="WOEZ01000148">
    <property type="protein sequence ID" value="NPT58116.1"/>
    <property type="molecule type" value="Genomic_DNA"/>
</dbReference>
<keyword evidence="2" id="KW-0238">DNA-binding</keyword>